<comment type="caution">
    <text evidence="2">The sequence shown here is derived from an EMBL/GenBank/DDBJ whole genome shotgun (WGS) entry which is preliminary data.</text>
</comment>
<dbReference type="SUPFAM" id="SSF55729">
    <property type="entry name" value="Acyl-CoA N-acyltransferases (Nat)"/>
    <property type="match status" value="1"/>
</dbReference>
<gene>
    <name evidence="2" type="ORF">GQN54_08115</name>
</gene>
<dbReference type="GO" id="GO:0016747">
    <property type="term" value="F:acyltransferase activity, transferring groups other than amino-acyl groups"/>
    <property type="evidence" value="ECO:0007669"/>
    <property type="project" value="InterPro"/>
</dbReference>
<dbReference type="AlphaFoldDB" id="A0A6N9NJN8"/>
<evidence type="ECO:0000259" key="1">
    <source>
        <dbReference type="PROSITE" id="PS51186"/>
    </source>
</evidence>
<protein>
    <submittedName>
        <fullName evidence="2">GNAT family N-acetyltransferase</fullName>
    </submittedName>
</protein>
<feature type="domain" description="N-acetyltransferase" evidence="1">
    <location>
        <begin position="1"/>
        <end position="145"/>
    </location>
</feature>
<evidence type="ECO:0000313" key="2">
    <source>
        <dbReference type="EMBL" id="NBG66082.1"/>
    </source>
</evidence>
<evidence type="ECO:0000313" key="3">
    <source>
        <dbReference type="Proteomes" id="UP000470771"/>
    </source>
</evidence>
<keyword evidence="3" id="KW-1185">Reference proteome</keyword>
<proteinExistence type="predicted"/>
<dbReference type="InterPro" id="IPR000182">
    <property type="entry name" value="GNAT_dom"/>
</dbReference>
<name>A0A6N9NJN8_9FLAO</name>
<dbReference type="PROSITE" id="PS51186">
    <property type="entry name" value="GNAT"/>
    <property type="match status" value="1"/>
</dbReference>
<dbReference type="InterPro" id="IPR016181">
    <property type="entry name" value="Acyl_CoA_acyltransferase"/>
</dbReference>
<dbReference type="Pfam" id="PF00583">
    <property type="entry name" value="Acetyltransf_1"/>
    <property type="match status" value="1"/>
</dbReference>
<accession>A0A6N9NJN8</accession>
<sequence length="145" mass="17052">MIRPYRQTDQQSVLNLFQSNTPEYFDFSEKVELLDYLNHKLEDYFVVEQNGVVIGSGGINYFYEEKKARLSWDIVSPQSQGKGVGTALTHYRLNLIKKLEQIQVIEVRTSQFSNGFYLQQGFRIKSIEKDYWASGFDLYLMEYYG</sequence>
<organism evidence="2 3">
    <name type="scientific">Acidiluteibacter ferrifornacis</name>
    <dbReference type="NCBI Taxonomy" id="2692424"/>
    <lineage>
        <taxon>Bacteria</taxon>
        <taxon>Pseudomonadati</taxon>
        <taxon>Bacteroidota</taxon>
        <taxon>Flavobacteriia</taxon>
        <taxon>Flavobacteriales</taxon>
        <taxon>Cryomorphaceae</taxon>
        <taxon>Acidiluteibacter</taxon>
    </lineage>
</organism>
<dbReference type="Proteomes" id="UP000470771">
    <property type="component" value="Unassembled WGS sequence"/>
</dbReference>
<dbReference type="CDD" id="cd04301">
    <property type="entry name" value="NAT_SF"/>
    <property type="match status" value="1"/>
</dbReference>
<dbReference type="Gene3D" id="3.40.630.30">
    <property type="match status" value="1"/>
</dbReference>
<keyword evidence="2" id="KW-0808">Transferase</keyword>
<reference evidence="2 3" key="1">
    <citation type="submission" date="2019-12" db="EMBL/GenBank/DDBJ databases">
        <authorList>
            <person name="Zhao J."/>
        </authorList>
    </citation>
    <scope>NUCLEOTIDE SEQUENCE [LARGE SCALE GENOMIC DNA]</scope>
    <source>
        <strain evidence="2 3">S-15</strain>
    </source>
</reference>
<dbReference type="EMBL" id="WWNE01000006">
    <property type="protein sequence ID" value="NBG66082.1"/>
    <property type="molecule type" value="Genomic_DNA"/>
</dbReference>